<dbReference type="SUPFAM" id="SSF46689">
    <property type="entry name" value="Homeodomain-like"/>
    <property type="match status" value="1"/>
</dbReference>
<evidence type="ECO:0000313" key="6">
    <source>
        <dbReference type="EMBL" id="KAK1616437.1"/>
    </source>
</evidence>
<feature type="compositionally biased region" description="Basic and acidic residues" evidence="2">
    <location>
        <begin position="305"/>
        <end position="318"/>
    </location>
</feature>
<dbReference type="CDD" id="cd00167">
    <property type="entry name" value="SANT"/>
    <property type="match status" value="2"/>
</dbReference>
<proteinExistence type="predicted"/>
<gene>
    <name evidence="6" type="ORF">QYE76_021954</name>
</gene>
<dbReference type="EMBL" id="JAUUTY010000006">
    <property type="protein sequence ID" value="KAK1616437.1"/>
    <property type="molecule type" value="Genomic_DNA"/>
</dbReference>
<dbReference type="PANTHER" id="PTHR45614:SF33">
    <property type="entry name" value="OS02G0271900 PROTEIN"/>
    <property type="match status" value="1"/>
</dbReference>
<dbReference type="InterPro" id="IPR050560">
    <property type="entry name" value="MYB_TF"/>
</dbReference>
<dbReference type="InterPro" id="IPR017930">
    <property type="entry name" value="Myb_dom"/>
</dbReference>
<evidence type="ECO:0000259" key="4">
    <source>
        <dbReference type="PROSITE" id="PS50090"/>
    </source>
</evidence>
<evidence type="ECO:0000313" key="7">
    <source>
        <dbReference type="Proteomes" id="UP001231189"/>
    </source>
</evidence>
<feature type="domain" description="Myb-like" evidence="4">
    <location>
        <begin position="223"/>
        <end position="273"/>
    </location>
</feature>
<feature type="compositionally biased region" description="Polar residues" evidence="2">
    <location>
        <begin position="319"/>
        <end position="329"/>
    </location>
</feature>
<organism evidence="6 7">
    <name type="scientific">Lolium multiflorum</name>
    <name type="common">Italian ryegrass</name>
    <name type="synonym">Lolium perenne subsp. multiflorum</name>
    <dbReference type="NCBI Taxonomy" id="4521"/>
    <lineage>
        <taxon>Eukaryota</taxon>
        <taxon>Viridiplantae</taxon>
        <taxon>Streptophyta</taxon>
        <taxon>Embryophyta</taxon>
        <taxon>Tracheophyta</taxon>
        <taxon>Spermatophyta</taxon>
        <taxon>Magnoliopsida</taxon>
        <taxon>Liliopsida</taxon>
        <taxon>Poales</taxon>
        <taxon>Poaceae</taxon>
        <taxon>BOP clade</taxon>
        <taxon>Pooideae</taxon>
        <taxon>Poodae</taxon>
        <taxon>Poeae</taxon>
        <taxon>Poeae Chloroplast Group 2 (Poeae type)</taxon>
        <taxon>Loliodinae</taxon>
        <taxon>Loliinae</taxon>
        <taxon>Lolium</taxon>
    </lineage>
</organism>
<evidence type="ECO:0000259" key="5">
    <source>
        <dbReference type="PROSITE" id="PS51294"/>
    </source>
</evidence>
<name>A0AAD8RA15_LOLMU</name>
<dbReference type="PANTHER" id="PTHR45614">
    <property type="entry name" value="MYB PROTEIN-RELATED"/>
    <property type="match status" value="1"/>
</dbReference>
<dbReference type="PROSITE" id="PS51294">
    <property type="entry name" value="HTH_MYB"/>
    <property type="match status" value="2"/>
</dbReference>
<dbReference type="Pfam" id="PF13921">
    <property type="entry name" value="Myb_DNA-bind_6"/>
    <property type="match status" value="1"/>
</dbReference>
<keyword evidence="3" id="KW-1133">Transmembrane helix</keyword>
<feature type="region of interest" description="Disordered" evidence="2">
    <location>
        <begin position="297"/>
        <end position="343"/>
    </location>
</feature>
<dbReference type="InterPro" id="IPR001005">
    <property type="entry name" value="SANT/Myb"/>
</dbReference>
<evidence type="ECO:0000256" key="1">
    <source>
        <dbReference type="ARBA" id="ARBA00023125"/>
    </source>
</evidence>
<dbReference type="PROSITE" id="PS50090">
    <property type="entry name" value="MYB_LIKE"/>
    <property type="match status" value="2"/>
</dbReference>
<feature type="transmembrane region" description="Helical" evidence="3">
    <location>
        <begin position="45"/>
        <end position="64"/>
    </location>
</feature>
<sequence>MSVHARLVKQTQLETLGQKEPIRPTTAVFDSPLLQNNNNVNGFRGIPSTIWLFLLLALVLVASVRPTPISSSSVLSSGILHRQDLRSFSRCFWPTRALFPAMSRSGDAVPRQRAVNSTSHSRKADAASVNVSNTPHETVKHCHGEEFENIGEPLRKNDGHCFKDSCNNTNSEVIARVKWSEEENKILTNMINKHGLKNWQTVAHAIPGRSAPQCRQRWRYKIDSAINKEAWSEQEELRLIRAHQIYGTKWREMVKHFPGRTNGAIKEYWRGPMKRKLNSYLASGLLDQFPDDLENLSVSQNSDSDILKDTKGLSDRNETTSAVPTSSKSEMGFTETGENADASEGESADLMYVRGVDAPSAKSPQKIIERSEQHAKTKRKLDFLSNPVELKASTFAVNSPRPSQEREQVIPAVAGICPSNGCHDILPEVPSDCADTLLSQTGCYQSTDIYSAEFSDPSDPCSLELDISDLMEMSYFDNLMIFPPGSPHDGNSI</sequence>
<keyword evidence="1" id="KW-0238">DNA-binding</keyword>
<keyword evidence="3" id="KW-0812">Transmembrane</keyword>
<dbReference type="Gene3D" id="1.10.10.60">
    <property type="entry name" value="Homeodomain-like"/>
    <property type="match status" value="2"/>
</dbReference>
<evidence type="ECO:0000256" key="2">
    <source>
        <dbReference type="SAM" id="MobiDB-lite"/>
    </source>
</evidence>
<dbReference type="GO" id="GO:0000981">
    <property type="term" value="F:DNA-binding transcription factor activity, RNA polymerase II-specific"/>
    <property type="evidence" value="ECO:0007669"/>
    <property type="project" value="TreeGrafter"/>
</dbReference>
<dbReference type="GO" id="GO:0000978">
    <property type="term" value="F:RNA polymerase II cis-regulatory region sequence-specific DNA binding"/>
    <property type="evidence" value="ECO:0007669"/>
    <property type="project" value="TreeGrafter"/>
</dbReference>
<dbReference type="Proteomes" id="UP001231189">
    <property type="component" value="Unassembled WGS sequence"/>
</dbReference>
<dbReference type="InterPro" id="IPR009057">
    <property type="entry name" value="Homeodomain-like_sf"/>
</dbReference>
<reference evidence="6" key="1">
    <citation type="submission" date="2023-07" db="EMBL/GenBank/DDBJ databases">
        <title>A chromosome-level genome assembly of Lolium multiflorum.</title>
        <authorList>
            <person name="Chen Y."/>
            <person name="Copetti D."/>
            <person name="Kolliker R."/>
            <person name="Studer B."/>
        </authorList>
    </citation>
    <scope>NUCLEOTIDE SEQUENCE</scope>
    <source>
        <strain evidence="6">02402/16</strain>
        <tissue evidence="6">Leaf</tissue>
    </source>
</reference>
<protein>
    <submittedName>
        <fullName evidence="6">Uncharacterized protein</fullName>
    </submittedName>
</protein>
<comment type="caution">
    <text evidence="6">The sequence shown here is derived from an EMBL/GenBank/DDBJ whole genome shotgun (WGS) entry which is preliminary data.</text>
</comment>
<dbReference type="SMART" id="SM00717">
    <property type="entry name" value="SANT"/>
    <property type="match status" value="2"/>
</dbReference>
<keyword evidence="3" id="KW-0472">Membrane</keyword>
<feature type="domain" description="Myb-like" evidence="4">
    <location>
        <begin position="171"/>
        <end position="222"/>
    </location>
</feature>
<accession>A0AAD8RA15</accession>
<feature type="domain" description="HTH myb-type" evidence="5">
    <location>
        <begin position="223"/>
        <end position="277"/>
    </location>
</feature>
<dbReference type="GO" id="GO:0005634">
    <property type="term" value="C:nucleus"/>
    <property type="evidence" value="ECO:0007669"/>
    <property type="project" value="TreeGrafter"/>
</dbReference>
<keyword evidence="7" id="KW-1185">Reference proteome</keyword>
<feature type="domain" description="HTH myb-type" evidence="5">
    <location>
        <begin position="171"/>
        <end position="219"/>
    </location>
</feature>
<dbReference type="AlphaFoldDB" id="A0AAD8RA15"/>
<evidence type="ECO:0000256" key="3">
    <source>
        <dbReference type="SAM" id="Phobius"/>
    </source>
</evidence>